<evidence type="ECO:0000313" key="2">
    <source>
        <dbReference type="EMBL" id="KIQ04006.1"/>
    </source>
</evidence>
<dbReference type="SUPFAM" id="SSF55073">
    <property type="entry name" value="Nucleotide cyclase"/>
    <property type="match status" value="1"/>
</dbReference>
<dbReference type="GO" id="GO:0035556">
    <property type="term" value="P:intracellular signal transduction"/>
    <property type="evidence" value="ECO:0007669"/>
    <property type="project" value="InterPro"/>
</dbReference>
<gene>
    <name evidence="2" type="ORF">RU07_04865</name>
</gene>
<dbReference type="SMART" id="SM00044">
    <property type="entry name" value="CYCc"/>
    <property type="match status" value="1"/>
</dbReference>
<dbReference type="PANTHER" id="PTHR43081">
    <property type="entry name" value="ADENYLATE CYCLASE, TERMINAL-DIFFERENTIATION SPECIFIC-RELATED"/>
    <property type="match status" value="1"/>
</dbReference>
<dbReference type="OrthoDB" id="4565346at2"/>
<dbReference type="CDD" id="cd07302">
    <property type="entry name" value="CHD"/>
    <property type="match status" value="1"/>
</dbReference>
<organism evidence="2 3">
    <name type="scientific">Agrobacterium tumefaciens</name>
    <dbReference type="NCBI Taxonomy" id="358"/>
    <lineage>
        <taxon>Bacteria</taxon>
        <taxon>Pseudomonadati</taxon>
        <taxon>Pseudomonadota</taxon>
        <taxon>Alphaproteobacteria</taxon>
        <taxon>Hyphomicrobiales</taxon>
        <taxon>Rhizobiaceae</taxon>
        <taxon>Rhizobium/Agrobacterium group</taxon>
        <taxon>Agrobacterium</taxon>
        <taxon>Agrobacterium tumefaciens complex</taxon>
    </lineage>
</organism>
<dbReference type="AlphaFoldDB" id="A0A0D0K614"/>
<comment type="caution">
    <text evidence="2">The sequence shown here is derived from an EMBL/GenBank/DDBJ whole genome shotgun (WGS) entry which is preliminary data.</text>
</comment>
<evidence type="ECO:0000313" key="3">
    <source>
        <dbReference type="Proteomes" id="UP000035017"/>
    </source>
</evidence>
<dbReference type="Proteomes" id="UP000035017">
    <property type="component" value="Unassembled WGS sequence"/>
</dbReference>
<name>A0A0D0K614_AGRTU</name>
<accession>A0A0D0K614</accession>
<dbReference type="InterPro" id="IPR029787">
    <property type="entry name" value="Nucleotide_cyclase"/>
</dbReference>
<dbReference type="PROSITE" id="PS50125">
    <property type="entry name" value="GUANYLATE_CYCLASE_2"/>
    <property type="match status" value="1"/>
</dbReference>
<dbReference type="EMBL" id="JXQV01000005">
    <property type="protein sequence ID" value="KIQ04006.1"/>
    <property type="molecule type" value="Genomic_DNA"/>
</dbReference>
<dbReference type="InterPro" id="IPR001054">
    <property type="entry name" value="A/G_cyclase"/>
</dbReference>
<reference evidence="2 3" key="1">
    <citation type="submission" date="2014-12" db="EMBL/GenBank/DDBJ databases">
        <title>16Stimator: statistical estimation of ribosomal gene copy numbers from draft genome assemblies.</title>
        <authorList>
            <person name="Perisin M.A."/>
            <person name="Vetter M."/>
            <person name="Gilbert J.A."/>
            <person name="Bergelson J."/>
        </authorList>
    </citation>
    <scope>NUCLEOTIDE SEQUENCE [LARGE SCALE GENOMIC DNA]</scope>
    <source>
        <strain evidence="2 3">MEJ076</strain>
    </source>
</reference>
<evidence type="ECO:0000259" key="1">
    <source>
        <dbReference type="PROSITE" id="PS50125"/>
    </source>
</evidence>
<dbReference type="Gene3D" id="3.30.70.1230">
    <property type="entry name" value="Nucleotide cyclase"/>
    <property type="match status" value="1"/>
</dbReference>
<dbReference type="GO" id="GO:0004016">
    <property type="term" value="F:adenylate cyclase activity"/>
    <property type="evidence" value="ECO:0007669"/>
    <property type="project" value="UniProtKB-ARBA"/>
</dbReference>
<dbReference type="InterPro" id="IPR050697">
    <property type="entry name" value="Adenylyl/Guanylyl_Cyclase_3/4"/>
</dbReference>
<dbReference type="Pfam" id="PF00211">
    <property type="entry name" value="Guanylate_cyc"/>
    <property type="match status" value="1"/>
</dbReference>
<sequence>MTDANAADLSLFGASKTLWPSKRSAILDWLMLETSDQRFIDNLLVQLCERLNEAGISVARGTINFLVDHPQWSGARMLWTTGLKDAEFTTYAYGMEKSAEYLNSPVYAIQSGIEEIRHRLETAAVAGEPGIYAELRAQGLTEYCAWPLKHTLNKRHVLTFCSDVPGGFTDAEIELFRTLVPAFSLVSEIRLKNRIARTLLETYVGPHAGQAILDGATRRGSGITVSAAILICDLRDFTQISDMWPRDDVIELLNAFFDAMSDPIEEFGGEILKFMGDGLLAIFPLSDADACANIITAIEKAQVQLKALNVTIRESGREPLGYGIGVHVGDVMYGNIGSKSRLDFTVIGPAVNIASRLETLTKTLKRPVLMSEDFIELAGDIRAFEGLGEHKLRGLDTSFNVYALPDPEIVSETVIEN</sequence>
<proteinExistence type="predicted"/>
<dbReference type="PANTHER" id="PTHR43081:SF11">
    <property type="entry name" value="BLR2264 PROTEIN"/>
    <property type="match status" value="1"/>
</dbReference>
<dbReference type="GO" id="GO:0006171">
    <property type="term" value="P:cAMP biosynthetic process"/>
    <property type="evidence" value="ECO:0007669"/>
    <property type="project" value="TreeGrafter"/>
</dbReference>
<feature type="domain" description="Guanylate cyclase" evidence="1">
    <location>
        <begin position="228"/>
        <end position="358"/>
    </location>
</feature>
<protein>
    <submittedName>
        <fullName evidence="2">Adenylate cyclase</fullName>
    </submittedName>
</protein>